<feature type="domain" description="Type I restriction modification DNA specificity" evidence="4">
    <location>
        <begin position="163"/>
        <end position="315"/>
    </location>
</feature>
<name>A0AA44U804_NEIGO</name>
<dbReference type="Proteomes" id="UP000223296">
    <property type="component" value="Unassembled WGS sequence"/>
</dbReference>
<keyword evidence="3" id="KW-0238">DNA-binding</keyword>
<dbReference type="InterPro" id="IPR044946">
    <property type="entry name" value="Restrct_endonuc_typeI_TRD_sf"/>
</dbReference>
<feature type="domain" description="Type I restriction modification DNA specificity" evidence="4">
    <location>
        <begin position="2"/>
        <end position="105"/>
    </location>
</feature>
<dbReference type="GO" id="GO:0009307">
    <property type="term" value="P:DNA restriction-modification system"/>
    <property type="evidence" value="ECO:0007669"/>
    <property type="project" value="UniProtKB-KW"/>
</dbReference>
<dbReference type="EMBL" id="AVBE01000002">
    <property type="protein sequence ID" value="PHJ35074.1"/>
    <property type="molecule type" value="Genomic_DNA"/>
</dbReference>
<gene>
    <name evidence="5" type="ORF">N776_06820</name>
</gene>
<evidence type="ECO:0000256" key="1">
    <source>
        <dbReference type="ARBA" id="ARBA00010923"/>
    </source>
</evidence>
<comment type="similarity">
    <text evidence="1">Belongs to the type-I restriction system S methylase family.</text>
</comment>
<dbReference type="AlphaFoldDB" id="A0AA44U804"/>
<keyword evidence="2" id="KW-0680">Restriction system</keyword>
<dbReference type="SUPFAM" id="SSF116734">
    <property type="entry name" value="DNA methylase specificity domain"/>
    <property type="match status" value="2"/>
</dbReference>
<dbReference type="InterPro" id="IPR000055">
    <property type="entry name" value="Restrct_endonuc_typeI_TRD"/>
</dbReference>
<dbReference type="RefSeq" id="WP_003690809.1">
    <property type="nucleotide sequence ID" value="NZ_AVBE01000002.1"/>
</dbReference>
<dbReference type="Gene3D" id="3.90.220.20">
    <property type="entry name" value="DNA methylase specificity domains"/>
    <property type="match status" value="1"/>
</dbReference>
<evidence type="ECO:0000259" key="4">
    <source>
        <dbReference type="Pfam" id="PF01420"/>
    </source>
</evidence>
<dbReference type="GeneID" id="66752696"/>
<reference evidence="5 6" key="1">
    <citation type="submission" date="2013-08" db="EMBL/GenBank/DDBJ databases">
        <authorList>
            <person name="Trees D."/>
        </authorList>
    </citation>
    <scope>NUCLEOTIDE SEQUENCE [LARGE SCALE GENOMIC DNA]</scope>
    <source>
        <strain evidence="5 6">3502</strain>
    </source>
</reference>
<accession>A0AA44U804</accession>
<evidence type="ECO:0000313" key="5">
    <source>
        <dbReference type="EMBL" id="PHJ35074.1"/>
    </source>
</evidence>
<organism evidence="5 6">
    <name type="scientific">Neisseria gonorrhoeae 3502</name>
    <dbReference type="NCBI Taxonomy" id="1193404"/>
    <lineage>
        <taxon>Bacteria</taxon>
        <taxon>Pseudomonadati</taxon>
        <taxon>Pseudomonadota</taxon>
        <taxon>Betaproteobacteria</taxon>
        <taxon>Neisseriales</taxon>
        <taxon>Neisseriaceae</taxon>
        <taxon>Neisseria</taxon>
    </lineage>
</organism>
<evidence type="ECO:0000313" key="6">
    <source>
        <dbReference type="Proteomes" id="UP000223296"/>
    </source>
</evidence>
<comment type="caution">
    <text evidence="5">The sequence shown here is derived from an EMBL/GenBank/DDBJ whole genome shotgun (WGS) entry which is preliminary data.</text>
</comment>
<evidence type="ECO:0000256" key="3">
    <source>
        <dbReference type="ARBA" id="ARBA00023125"/>
    </source>
</evidence>
<dbReference type="GO" id="GO:0003677">
    <property type="term" value="F:DNA binding"/>
    <property type="evidence" value="ECO:0007669"/>
    <property type="project" value="UniProtKB-KW"/>
</dbReference>
<sequence length="322" mass="36334">MVELQEIFDVSYGSKLDLNKMSSFNPTINFVGRSGKNNGVTASVDLLKNTKPYPAGLLTVALGGSVLSTFLQNKPFYTAQNVAVLNPKTEMTEQQKLFYCAAIFANAYRFSACGREANRTLRQLFVPSLDEIPSWVESVNLNPSAGVTEPKLKEPLDLPVVRQSKRLDEIFTIQNGIAATKLKEFEQRQKDTVVYIRPASTQARTLRSYIARDSVDEKHIFPCHTLFTSTNGEGSHTYSYVSTCEFVANSDVAVLTPIQSDMPIEVKLYYAKCITANRYLFSYGRKPKGEKLKSIMLPYFDQQEDFDYICRFIHTLLFSNNL</sequence>
<evidence type="ECO:0000256" key="2">
    <source>
        <dbReference type="ARBA" id="ARBA00022747"/>
    </source>
</evidence>
<proteinExistence type="inferred from homology"/>
<dbReference type="Pfam" id="PF01420">
    <property type="entry name" value="Methylase_S"/>
    <property type="match status" value="2"/>
</dbReference>
<protein>
    <submittedName>
        <fullName evidence="5">S-CspCI</fullName>
    </submittedName>
</protein>